<evidence type="ECO:0000313" key="2">
    <source>
        <dbReference type="EMBL" id="KSV18553.1"/>
    </source>
</evidence>
<sequence>MIKPTKLIPPFPQMTIGVMGSAGGAMSDETKKNLRCLGECIAKRKHVLITGACPGMPHETVLGAKEEGGVVVGISPALNLEEHVEKYHSPTRGYDAIIYTGSGLMGREIENIRSCDVVIFAGGRSGTLGEFAIAYDEGKVIGVLRGSGGIADHLDKIIAMVDKETGARVYYESDPHKLLDVLEAVYRERIFPRHKLLLENHSPDGIYDG</sequence>
<dbReference type="PATRIC" id="fig|61435.5.peg.175"/>
<dbReference type="Proteomes" id="UP000218257">
    <property type="component" value="Chromosome"/>
</dbReference>
<proteinExistence type="predicted"/>
<dbReference type="Gene3D" id="3.40.50.450">
    <property type="match status" value="1"/>
</dbReference>
<dbReference type="eggNOG" id="COG1611">
    <property type="taxonomic scope" value="Bacteria"/>
</dbReference>
<accession>A0A0V8M4K0</accession>
<name>A0A0V8M4K0_9CHLR</name>
<dbReference type="AlphaFoldDB" id="A0A0V8M4K0"/>
<evidence type="ECO:0000313" key="5">
    <source>
        <dbReference type="Proteomes" id="UP000218257"/>
    </source>
</evidence>
<dbReference type="RefSeq" id="WP_058292086.1">
    <property type="nucleotide sequence ID" value="NZ_AP017649.1"/>
</dbReference>
<dbReference type="EMBL" id="CP141531">
    <property type="protein sequence ID" value="WRO07681.1"/>
    <property type="molecule type" value="Genomic_DNA"/>
</dbReference>
<organism evidence="2 4">
    <name type="scientific">Dehalococcoides mccartyi</name>
    <dbReference type="NCBI Taxonomy" id="61435"/>
    <lineage>
        <taxon>Bacteria</taxon>
        <taxon>Bacillati</taxon>
        <taxon>Chloroflexota</taxon>
        <taxon>Dehalococcoidia</taxon>
        <taxon>Dehalococcoidales</taxon>
        <taxon>Dehalococcoidaceae</taxon>
        <taxon>Dehalococcoides</taxon>
    </lineage>
</organism>
<gene>
    <name evidence="2" type="ORF">DA01_00850</name>
    <name evidence="1" type="ORF">DEHALATV1_0527</name>
    <name evidence="3" type="ORF">VLL09_02020</name>
</gene>
<reference evidence="1 5" key="2">
    <citation type="journal article" date="2017" name="Sci. Rep.">
        <title>Isolation and genomic characterization of a Dehalococcoides strain suggests genomic rearrangement during culture.</title>
        <authorList>
            <person name="Yohda M."/>
            <person name="Ikegami K."/>
            <person name="Aita Y."/>
            <person name="Kitajima M."/>
            <person name="Takechi A."/>
            <person name="Iwamoto M."/>
            <person name="Fukuda T."/>
            <person name="Tamura N."/>
            <person name="Shibasaki J."/>
            <person name="Koike S."/>
            <person name="Komatsu D."/>
            <person name="Miyagi S."/>
            <person name="Nishimura M."/>
            <person name="Uchino Y."/>
            <person name="Shiroma A."/>
            <person name="Shimoji M."/>
            <person name="Tamotsu H."/>
            <person name="Ashimine N."/>
            <person name="Shinzato M."/>
            <person name="Ohki S."/>
            <person name="Nakano K."/>
            <person name="Teruya K."/>
            <person name="Satou K."/>
            <person name="Hirano T."/>
            <person name="Yagi O."/>
        </authorList>
    </citation>
    <scope>NUCLEOTIDE SEQUENCE [LARGE SCALE GENOMIC DNA]</scope>
    <source>
        <strain evidence="1 5">UCH-ATV1</strain>
    </source>
</reference>
<dbReference type="EMBL" id="AP017649">
    <property type="protein sequence ID" value="BAZ97155.1"/>
    <property type="molecule type" value="Genomic_DNA"/>
</dbReference>
<dbReference type="Pfam" id="PF18306">
    <property type="entry name" value="LDcluster4"/>
    <property type="match status" value="1"/>
</dbReference>
<dbReference type="EMBL" id="JGYD01000010">
    <property type="protein sequence ID" value="KSV18553.1"/>
    <property type="molecule type" value="Genomic_DNA"/>
</dbReference>
<dbReference type="OrthoDB" id="9793685at2"/>
<dbReference type="SUPFAM" id="SSF102405">
    <property type="entry name" value="MCP/YpsA-like"/>
    <property type="match status" value="1"/>
</dbReference>
<protein>
    <submittedName>
        <fullName evidence="3">LOG family protein</fullName>
    </submittedName>
</protein>
<evidence type="ECO:0000313" key="1">
    <source>
        <dbReference type="EMBL" id="BAZ97155.1"/>
    </source>
</evidence>
<reference evidence="2 4" key="1">
    <citation type="journal article" date="2015" name="Sci. Rep.">
        <title>A comparative genomics and reductive dehalogenase gene transcription study of two chloroethene-respiring bacteria, Dehalococcoides mccartyi strains MB and 11a.</title>
        <authorList>
            <person name="Low A."/>
            <person name="Shen Z."/>
            <person name="Cheng D."/>
            <person name="Rogers M.J."/>
            <person name="Lee P.K."/>
            <person name="He J."/>
        </authorList>
    </citation>
    <scope>NUCLEOTIDE SEQUENCE [LARGE SCALE GENOMIC DNA]</scope>
    <source>
        <strain evidence="2 4">MB</strain>
    </source>
</reference>
<evidence type="ECO:0000313" key="4">
    <source>
        <dbReference type="Proteomes" id="UP000053577"/>
    </source>
</evidence>
<evidence type="ECO:0000313" key="3">
    <source>
        <dbReference type="EMBL" id="WRO07681.1"/>
    </source>
</evidence>
<reference evidence="3" key="3">
    <citation type="submission" date="2023-12" db="EMBL/GenBank/DDBJ databases">
        <title>Isolation of organohalide respiring bacteria Dehalococcoides mccartyi strain GPTCE1 in groundwater collected near a chemical plant in Suzhou, China.</title>
        <authorList>
            <person name="Liu G."/>
        </authorList>
    </citation>
    <scope>NUCLEOTIDE SEQUENCE</scope>
    <source>
        <strain evidence="3">GPTCE1</strain>
    </source>
</reference>
<dbReference type="InterPro" id="IPR041164">
    <property type="entry name" value="LDcluster4"/>
</dbReference>
<dbReference type="Proteomes" id="UP000053577">
    <property type="component" value="Unassembled WGS sequence"/>
</dbReference>
<dbReference type="Proteomes" id="UP001327986">
    <property type="component" value="Chromosome"/>
</dbReference>